<gene>
    <name evidence="2" type="ORF">ABB37_07998</name>
</gene>
<evidence type="ECO:0000313" key="3">
    <source>
        <dbReference type="Proteomes" id="UP000037923"/>
    </source>
</evidence>
<dbReference type="EMBL" id="LGTL01000021">
    <property type="protein sequence ID" value="KPA76257.1"/>
    <property type="molecule type" value="Genomic_DNA"/>
</dbReference>
<feature type="region of interest" description="Disordered" evidence="1">
    <location>
        <begin position="520"/>
        <end position="539"/>
    </location>
</feature>
<evidence type="ECO:0000256" key="1">
    <source>
        <dbReference type="SAM" id="MobiDB-lite"/>
    </source>
</evidence>
<reference evidence="2 3" key="1">
    <citation type="submission" date="2015-07" db="EMBL/GenBank/DDBJ databases">
        <title>High-quality genome of monoxenous trypanosomatid Leptomonas pyrrhocoris.</title>
        <authorList>
            <person name="Flegontov P."/>
            <person name="Butenko A."/>
            <person name="Firsov S."/>
            <person name="Vlcek C."/>
            <person name="Logacheva M.D."/>
            <person name="Field M."/>
            <person name="Filatov D."/>
            <person name="Flegontova O."/>
            <person name="Gerasimov E."/>
            <person name="Jackson A.P."/>
            <person name="Kelly S."/>
            <person name="Opperdoes F."/>
            <person name="O'Reilly A."/>
            <person name="Votypka J."/>
            <person name="Yurchenko V."/>
            <person name="Lukes J."/>
        </authorList>
    </citation>
    <scope>NUCLEOTIDE SEQUENCE [LARGE SCALE GENOMIC DNA]</scope>
    <source>
        <strain evidence="2">H10</strain>
    </source>
</reference>
<comment type="caution">
    <text evidence="2">The sequence shown here is derived from an EMBL/GenBank/DDBJ whole genome shotgun (WGS) entry which is preliminary data.</text>
</comment>
<dbReference type="GeneID" id="26908283"/>
<name>A0A0M9FUQ2_LEPPY</name>
<dbReference type="RefSeq" id="XP_015654696.1">
    <property type="nucleotide sequence ID" value="XM_015806825.1"/>
</dbReference>
<feature type="region of interest" description="Disordered" evidence="1">
    <location>
        <begin position="353"/>
        <end position="377"/>
    </location>
</feature>
<feature type="compositionally biased region" description="Low complexity" evidence="1">
    <location>
        <begin position="365"/>
        <end position="377"/>
    </location>
</feature>
<dbReference type="EMBL" id="LGTL01000021">
    <property type="protein sequence ID" value="KPA76256.1"/>
    <property type="molecule type" value="Genomic_DNA"/>
</dbReference>
<dbReference type="Proteomes" id="UP000037923">
    <property type="component" value="Unassembled WGS sequence"/>
</dbReference>
<proteinExistence type="predicted"/>
<dbReference type="AlphaFoldDB" id="A0A0M9FUQ2"/>
<protein>
    <submittedName>
        <fullName evidence="2">Uncharacterized protein</fullName>
    </submittedName>
</protein>
<feature type="region of interest" description="Disordered" evidence="1">
    <location>
        <begin position="88"/>
        <end position="127"/>
    </location>
</feature>
<organism evidence="2 3">
    <name type="scientific">Leptomonas pyrrhocoris</name>
    <name type="common">Firebug parasite</name>
    <dbReference type="NCBI Taxonomy" id="157538"/>
    <lineage>
        <taxon>Eukaryota</taxon>
        <taxon>Discoba</taxon>
        <taxon>Euglenozoa</taxon>
        <taxon>Kinetoplastea</taxon>
        <taxon>Metakinetoplastina</taxon>
        <taxon>Trypanosomatida</taxon>
        <taxon>Trypanosomatidae</taxon>
        <taxon>Leishmaniinae</taxon>
        <taxon>Leptomonas</taxon>
    </lineage>
</organism>
<dbReference type="RefSeq" id="XP_015654695.1">
    <property type="nucleotide sequence ID" value="XM_015806824.1"/>
</dbReference>
<sequence length="625" mass="65136">MDPTSNDYASPPSSPVERDLTAVMMADEDPSTPHNSTVTTTAAAAAGAVDLPHNVSSWELLDITAASFTAQNGGGFGLTALPIRGERRDSNADETPAAAMAHSSTREDDAPAHVDATTGAPSVPPPHDALREGASDVYDAFPTAESGCVSPANSTLSGWSLISIPSEAHFNLGVAAPASQTQPPCTAADADATNTDCKGRTHKMGHEGGAADPLVADRVVSQALFIASPLLSPVPLAHEIASVAAAVGSRGREGWSTTSYEEVCMSDACKSGGQTTRAVSSIVSACTTPSPLHSAAFLAEVSTLCPPGGALPEEEGAGEAMAASRPSHHELARAQWTTWMCREVEGDGTVHEGVEQLSGLPPSSPTASTDASKTASSRTATWSARRLSFLSASTATVSFTAAFIPRTSLTGFTGATASLFHANGEATVHDTPPPPPSSASSSTASSSPFLSVLVGDAAQWWSWTRVACADGPQRALRGLHQVCDYIWMDLKEHWYPQLRLVLGDHSCAAKVHRTYRGRRRVSHRKADKKAATLSGHASHRLDDGVEPKEWRSVSAPCLVSGQVYPSHESKRAAAAVSEKWKDLHSETGKGCGHASRSTRHGLQLCFAVTADAVASAAQGLCVFLL</sequence>
<dbReference type="VEuPathDB" id="TriTrypDB:LpyrH10_21_1340"/>
<keyword evidence="3" id="KW-1185">Reference proteome</keyword>
<accession>A0A0M9FUQ2</accession>
<dbReference type="OMA" id="SAQHEYD"/>
<dbReference type="OrthoDB" id="267246at2759"/>
<feature type="region of interest" description="Disordered" evidence="1">
    <location>
        <begin position="425"/>
        <end position="445"/>
    </location>
</feature>
<evidence type="ECO:0000313" key="2">
    <source>
        <dbReference type="EMBL" id="KPA76256.1"/>
    </source>
</evidence>